<dbReference type="InterPro" id="IPR001523">
    <property type="entry name" value="Paired_dom"/>
</dbReference>
<dbReference type="Gene3D" id="1.10.10.10">
    <property type="entry name" value="Winged helix-like DNA-binding domain superfamily/Winged helix DNA-binding domain"/>
    <property type="match status" value="1"/>
</dbReference>
<name>A0AA88XRN8_PINIB</name>
<evidence type="ECO:0000259" key="13">
    <source>
        <dbReference type="PROSITE" id="PS50071"/>
    </source>
</evidence>
<dbReference type="InterPro" id="IPR017970">
    <property type="entry name" value="Homeobox_CS"/>
</dbReference>
<dbReference type="AlphaFoldDB" id="A0AA88XRN8"/>
<dbReference type="CDD" id="cd00086">
    <property type="entry name" value="homeodomain"/>
    <property type="match status" value="1"/>
</dbReference>
<keyword evidence="3" id="KW-0217">Developmental protein</keyword>
<proteinExistence type="inferred from homology"/>
<evidence type="ECO:0000256" key="7">
    <source>
        <dbReference type="ARBA" id="ARBA00023155"/>
    </source>
</evidence>
<evidence type="ECO:0000256" key="1">
    <source>
        <dbReference type="ARBA" id="ARBA00004123"/>
    </source>
</evidence>
<dbReference type="SMART" id="SM00389">
    <property type="entry name" value="HOX"/>
    <property type="match status" value="1"/>
</dbReference>
<dbReference type="PROSITE" id="PS50071">
    <property type="entry name" value="HOMEOBOX_2"/>
    <property type="match status" value="1"/>
</dbReference>
<gene>
    <name evidence="15" type="ORF">FSP39_004767</name>
</gene>
<feature type="region of interest" description="Disordered" evidence="12">
    <location>
        <begin position="113"/>
        <end position="171"/>
    </location>
</feature>
<reference evidence="15" key="1">
    <citation type="submission" date="2019-08" db="EMBL/GenBank/DDBJ databases">
        <title>The improved chromosome-level genome for the pearl oyster Pinctada fucata martensii using PacBio sequencing and Hi-C.</title>
        <authorList>
            <person name="Zheng Z."/>
        </authorList>
    </citation>
    <scope>NUCLEOTIDE SEQUENCE</scope>
    <source>
        <strain evidence="15">ZZ-2019</strain>
        <tissue evidence="15">Adductor muscle</tissue>
    </source>
</reference>
<dbReference type="FunFam" id="1.10.10.60:FF:000307">
    <property type="entry name" value="Eyegone, isoform A"/>
    <property type="match status" value="1"/>
</dbReference>
<feature type="region of interest" description="Disordered" evidence="12">
    <location>
        <begin position="264"/>
        <end position="306"/>
    </location>
</feature>
<feature type="domain" description="Homeobox" evidence="13">
    <location>
        <begin position="167"/>
        <end position="227"/>
    </location>
</feature>
<evidence type="ECO:0000256" key="6">
    <source>
        <dbReference type="ARBA" id="ARBA00023125"/>
    </source>
</evidence>
<evidence type="ECO:0000256" key="8">
    <source>
        <dbReference type="ARBA" id="ARBA00023163"/>
    </source>
</evidence>
<evidence type="ECO:0000256" key="10">
    <source>
        <dbReference type="PROSITE-ProRule" id="PRU00108"/>
    </source>
</evidence>
<accession>A0AA88XRN8</accession>
<protein>
    <submittedName>
        <fullName evidence="15">Uncharacterized protein</fullName>
    </submittedName>
</protein>
<evidence type="ECO:0000256" key="4">
    <source>
        <dbReference type="ARBA" id="ARBA00022724"/>
    </source>
</evidence>
<evidence type="ECO:0000256" key="5">
    <source>
        <dbReference type="ARBA" id="ARBA00023015"/>
    </source>
</evidence>
<keyword evidence="5" id="KW-0805">Transcription regulation</keyword>
<evidence type="ECO:0000256" key="12">
    <source>
        <dbReference type="SAM" id="MobiDB-lite"/>
    </source>
</evidence>
<dbReference type="PROSITE" id="PS00027">
    <property type="entry name" value="HOMEOBOX_1"/>
    <property type="match status" value="1"/>
</dbReference>
<comment type="subcellular location">
    <subcellularLocation>
        <location evidence="1 10 11">Nucleus</location>
    </subcellularLocation>
</comment>
<keyword evidence="16" id="KW-1185">Reference proteome</keyword>
<comment type="similarity">
    <text evidence="2">Belongs to the paired homeobox family.</text>
</comment>
<dbReference type="Proteomes" id="UP001186944">
    <property type="component" value="Unassembled WGS sequence"/>
</dbReference>
<evidence type="ECO:0000256" key="2">
    <source>
        <dbReference type="ARBA" id="ARBA00005733"/>
    </source>
</evidence>
<dbReference type="Pfam" id="PF00292">
    <property type="entry name" value="PAX"/>
    <property type="match status" value="1"/>
</dbReference>
<evidence type="ECO:0000256" key="3">
    <source>
        <dbReference type="ARBA" id="ARBA00022473"/>
    </source>
</evidence>
<feature type="compositionally biased region" description="Acidic residues" evidence="12">
    <location>
        <begin position="152"/>
        <end position="162"/>
    </location>
</feature>
<dbReference type="PROSITE" id="PS51057">
    <property type="entry name" value="PAIRED_2"/>
    <property type="match status" value="1"/>
</dbReference>
<dbReference type="SMART" id="SM00351">
    <property type="entry name" value="PAX"/>
    <property type="match status" value="1"/>
</dbReference>
<feature type="domain" description="Paired" evidence="14">
    <location>
        <begin position="1"/>
        <end position="72"/>
    </location>
</feature>
<feature type="non-terminal residue" evidence="15">
    <location>
        <position position="1"/>
    </location>
</feature>
<dbReference type="FunFam" id="1.10.10.10:FF:000003">
    <property type="entry name" value="Paired box protein Pax-6"/>
    <property type="match status" value="1"/>
</dbReference>
<dbReference type="SUPFAM" id="SSF46689">
    <property type="entry name" value="Homeodomain-like"/>
    <property type="match status" value="2"/>
</dbReference>
<keyword evidence="9 10" id="KW-0539">Nucleus</keyword>
<evidence type="ECO:0000313" key="16">
    <source>
        <dbReference type="Proteomes" id="UP001186944"/>
    </source>
</evidence>
<feature type="compositionally biased region" description="Basic and acidic residues" evidence="12">
    <location>
        <begin position="125"/>
        <end position="141"/>
    </location>
</feature>
<dbReference type="InterPro" id="IPR043565">
    <property type="entry name" value="PAX_fam"/>
</dbReference>
<keyword evidence="7 10" id="KW-0371">Homeobox</keyword>
<evidence type="ECO:0000256" key="11">
    <source>
        <dbReference type="RuleBase" id="RU000682"/>
    </source>
</evidence>
<keyword evidence="8" id="KW-0804">Transcription</keyword>
<dbReference type="EMBL" id="VSWD01000011">
    <property type="protein sequence ID" value="KAK3087332.1"/>
    <property type="molecule type" value="Genomic_DNA"/>
</dbReference>
<dbReference type="Gene3D" id="1.10.10.60">
    <property type="entry name" value="Homeodomain-like"/>
    <property type="match status" value="1"/>
</dbReference>
<sequence>YYNPVVQLRRNTIGGSKPKVATPVVVAKIEEYKRDNPTIFAWEIRDKLLADGICTQCNLPSVSSINRILRNRAADRAAIAYARIVEHSFLPMPYPPPVWQSPLYPINEPLYIPSTSQRPIGPSPEKIETDKREDTTKERTSLPESTEQEVVTADDSDTETDDSFSSQKLRRNRTTFTSEQLDILEREFEKTHYPGINTREELATKTKLSEARVQVWFSNRRAKWRRTQRFSFLHNTTRALFSAYSPNSLVTSLDRDHSTILDRRVGVEDSPYDTKSKSVPSMGSEHSAFDRISSPGDTDSENVDKE</sequence>
<keyword evidence="4" id="KW-0563">Paired box</keyword>
<evidence type="ECO:0000313" key="15">
    <source>
        <dbReference type="EMBL" id="KAK3087332.1"/>
    </source>
</evidence>
<dbReference type="Pfam" id="PF00046">
    <property type="entry name" value="Homeodomain"/>
    <property type="match status" value="1"/>
</dbReference>
<dbReference type="PANTHER" id="PTHR45636">
    <property type="entry name" value="PAIRED BOX PROTEIN PAX-6-RELATED-RELATED"/>
    <property type="match status" value="1"/>
</dbReference>
<dbReference type="InterPro" id="IPR036388">
    <property type="entry name" value="WH-like_DNA-bd_sf"/>
</dbReference>
<dbReference type="InterPro" id="IPR009057">
    <property type="entry name" value="Homeodomain-like_sf"/>
</dbReference>
<evidence type="ECO:0000259" key="14">
    <source>
        <dbReference type="PROSITE" id="PS51057"/>
    </source>
</evidence>
<keyword evidence="6 10" id="KW-0238">DNA-binding</keyword>
<dbReference type="InterPro" id="IPR001356">
    <property type="entry name" value="HD"/>
</dbReference>
<dbReference type="GO" id="GO:0000981">
    <property type="term" value="F:DNA-binding transcription factor activity, RNA polymerase II-specific"/>
    <property type="evidence" value="ECO:0007669"/>
    <property type="project" value="InterPro"/>
</dbReference>
<feature type="compositionally biased region" description="Basic and acidic residues" evidence="12">
    <location>
        <begin position="264"/>
        <end position="276"/>
    </location>
</feature>
<comment type="caution">
    <text evidence="15">The sequence shown here is derived from an EMBL/GenBank/DDBJ whole genome shotgun (WGS) entry which is preliminary data.</text>
</comment>
<dbReference type="GO" id="GO:0005634">
    <property type="term" value="C:nucleus"/>
    <property type="evidence" value="ECO:0007669"/>
    <property type="project" value="UniProtKB-SubCell"/>
</dbReference>
<dbReference type="GO" id="GO:0000978">
    <property type="term" value="F:RNA polymerase II cis-regulatory region sequence-specific DNA binding"/>
    <property type="evidence" value="ECO:0007669"/>
    <property type="project" value="TreeGrafter"/>
</dbReference>
<organism evidence="15 16">
    <name type="scientific">Pinctada imbricata</name>
    <name type="common">Atlantic pearl-oyster</name>
    <name type="synonym">Pinctada martensii</name>
    <dbReference type="NCBI Taxonomy" id="66713"/>
    <lineage>
        <taxon>Eukaryota</taxon>
        <taxon>Metazoa</taxon>
        <taxon>Spiralia</taxon>
        <taxon>Lophotrochozoa</taxon>
        <taxon>Mollusca</taxon>
        <taxon>Bivalvia</taxon>
        <taxon>Autobranchia</taxon>
        <taxon>Pteriomorphia</taxon>
        <taxon>Pterioida</taxon>
        <taxon>Pterioidea</taxon>
        <taxon>Pteriidae</taxon>
        <taxon>Pinctada</taxon>
    </lineage>
</organism>
<evidence type="ECO:0000256" key="9">
    <source>
        <dbReference type="ARBA" id="ARBA00023242"/>
    </source>
</evidence>
<dbReference type="PANTHER" id="PTHR45636:SF41">
    <property type="entry name" value="PAIRED BOX PROTEIN PAX-6-RELATED"/>
    <property type="match status" value="1"/>
</dbReference>
<feature type="DNA-binding region" description="Homeobox" evidence="10">
    <location>
        <begin position="169"/>
        <end position="228"/>
    </location>
</feature>